<name>A0A4U1HP05_9BURK</name>
<evidence type="ECO:0000256" key="4">
    <source>
        <dbReference type="ARBA" id="ARBA00022618"/>
    </source>
</evidence>
<dbReference type="Proteomes" id="UP000305539">
    <property type="component" value="Unassembled WGS sequence"/>
</dbReference>
<comment type="function">
    <text evidence="7">Activator of cell division through the inhibition of FtsZ GTPase activity, therefore promoting FtsZ assembly into bundles of protofilaments necessary for the formation of the division Z ring. It is recruited early at mid-cell but it is not essential for cell division.</text>
</comment>
<keyword evidence="6" id="KW-0131">Cell cycle</keyword>
<organism evidence="10 11">
    <name type="scientific">Trinickia terrae</name>
    <dbReference type="NCBI Taxonomy" id="2571161"/>
    <lineage>
        <taxon>Bacteria</taxon>
        <taxon>Pseudomonadati</taxon>
        <taxon>Pseudomonadota</taxon>
        <taxon>Betaproteobacteria</taxon>
        <taxon>Burkholderiales</taxon>
        <taxon>Burkholderiaceae</taxon>
        <taxon>Trinickia</taxon>
    </lineage>
</organism>
<proteinExistence type="predicted"/>
<comment type="caution">
    <text evidence="10">The sequence shown here is derived from an EMBL/GenBank/DDBJ whole genome shotgun (WGS) entry which is preliminary data.</text>
</comment>
<dbReference type="GO" id="GO:0005829">
    <property type="term" value="C:cytosol"/>
    <property type="evidence" value="ECO:0007669"/>
    <property type="project" value="TreeGrafter"/>
</dbReference>
<dbReference type="GO" id="GO:0032153">
    <property type="term" value="C:cell division site"/>
    <property type="evidence" value="ECO:0007669"/>
    <property type="project" value="TreeGrafter"/>
</dbReference>
<evidence type="ECO:0000256" key="7">
    <source>
        <dbReference type="ARBA" id="ARBA00024910"/>
    </source>
</evidence>
<keyword evidence="11" id="KW-1185">Reference proteome</keyword>
<dbReference type="GO" id="GO:0030428">
    <property type="term" value="C:cell septum"/>
    <property type="evidence" value="ECO:0007669"/>
    <property type="project" value="TreeGrafter"/>
</dbReference>
<comment type="subcellular location">
    <subcellularLocation>
        <location evidence="1">Cytoplasm</location>
    </subcellularLocation>
</comment>
<dbReference type="AlphaFoldDB" id="A0A4U1HP05"/>
<reference evidence="10 11" key="1">
    <citation type="submission" date="2019-04" db="EMBL/GenBank/DDBJ databases">
        <title>Trinickia sp. 7GSK02, isolated from subtropical forest soil.</title>
        <authorList>
            <person name="Gao Z.-H."/>
            <person name="Qiu L.-H."/>
        </authorList>
    </citation>
    <scope>NUCLEOTIDE SEQUENCE [LARGE SCALE GENOMIC DNA]</scope>
    <source>
        <strain evidence="10 11">7GSK02</strain>
    </source>
</reference>
<dbReference type="PANTHER" id="PTHR34981:SF1">
    <property type="entry name" value="CELL DIVISION PROTEIN ZAPA"/>
    <property type="match status" value="1"/>
</dbReference>
<evidence type="ECO:0000256" key="9">
    <source>
        <dbReference type="ARBA" id="ARBA00033158"/>
    </source>
</evidence>
<evidence type="ECO:0000256" key="5">
    <source>
        <dbReference type="ARBA" id="ARBA00023210"/>
    </source>
</evidence>
<evidence type="ECO:0000313" key="11">
    <source>
        <dbReference type="Proteomes" id="UP000305539"/>
    </source>
</evidence>
<evidence type="ECO:0000256" key="3">
    <source>
        <dbReference type="ARBA" id="ARBA00022490"/>
    </source>
</evidence>
<sequence>MTTKQVEVSILGQPYRLACSPETEAALLDAVARVDSEMTKIRTHSSVRGTDRIAVMAALSLASELIKLQESIRHGEAFPAEEIRRTMHQMNEQLEAVIEQHVAQ</sequence>
<keyword evidence="5" id="KW-0717">Septation</keyword>
<dbReference type="GO" id="GO:0000921">
    <property type="term" value="P:septin ring assembly"/>
    <property type="evidence" value="ECO:0007669"/>
    <property type="project" value="TreeGrafter"/>
</dbReference>
<gene>
    <name evidence="10" type="ORF">FAZ69_25310</name>
</gene>
<dbReference type="OrthoDB" id="5297208at2"/>
<evidence type="ECO:0000313" key="10">
    <source>
        <dbReference type="EMBL" id="TKC83021.1"/>
    </source>
</evidence>
<evidence type="ECO:0000256" key="8">
    <source>
        <dbReference type="ARBA" id="ARBA00026068"/>
    </source>
</evidence>
<dbReference type="GO" id="GO:0000917">
    <property type="term" value="P:division septum assembly"/>
    <property type="evidence" value="ECO:0007669"/>
    <property type="project" value="UniProtKB-KW"/>
</dbReference>
<keyword evidence="3" id="KW-0963">Cytoplasm</keyword>
<evidence type="ECO:0000256" key="2">
    <source>
        <dbReference type="ARBA" id="ARBA00015195"/>
    </source>
</evidence>
<dbReference type="RefSeq" id="WP_136897835.1">
    <property type="nucleotide sequence ID" value="NZ_SWJE01000015.1"/>
</dbReference>
<dbReference type="InterPro" id="IPR042233">
    <property type="entry name" value="Cell_div_ZapA_N"/>
</dbReference>
<keyword evidence="4 10" id="KW-0132">Cell division</keyword>
<dbReference type="Gene3D" id="1.20.5.50">
    <property type="match status" value="1"/>
</dbReference>
<dbReference type="SUPFAM" id="SSF102829">
    <property type="entry name" value="Cell division protein ZapA-like"/>
    <property type="match status" value="1"/>
</dbReference>
<dbReference type="PANTHER" id="PTHR34981">
    <property type="entry name" value="CELL DIVISION PROTEIN ZAPA"/>
    <property type="match status" value="1"/>
</dbReference>
<dbReference type="Pfam" id="PF05164">
    <property type="entry name" value="ZapA"/>
    <property type="match status" value="1"/>
</dbReference>
<evidence type="ECO:0000256" key="1">
    <source>
        <dbReference type="ARBA" id="ARBA00004496"/>
    </source>
</evidence>
<protein>
    <recommendedName>
        <fullName evidence="2">Cell division protein ZapA</fullName>
    </recommendedName>
    <alternativeName>
        <fullName evidence="9">Z ring-associated protein ZapA</fullName>
    </alternativeName>
</protein>
<dbReference type="GO" id="GO:0043093">
    <property type="term" value="P:FtsZ-dependent cytokinesis"/>
    <property type="evidence" value="ECO:0007669"/>
    <property type="project" value="TreeGrafter"/>
</dbReference>
<dbReference type="EMBL" id="SWJE01000015">
    <property type="protein sequence ID" value="TKC83021.1"/>
    <property type="molecule type" value="Genomic_DNA"/>
</dbReference>
<comment type="subunit">
    <text evidence="8">Homodimer. Interacts with FtsZ.</text>
</comment>
<accession>A0A4U1HP05</accession>
<dbReference type="InterPro" id="IPR007838">
    <property type="entry name" value="Cell_div_ZapA-like"/>
</dbReference>
<evidence type="ECO:0000256" key="6">
    <source>
        <dbReference type="ARBA" id="ARBA00023306"/>
    </source>
</evidence>
<dbReference type="InterPro" id="IPR036192">
    <property type="entry name" value="Cell_div_ZapA-like_sf"/>
</dbReference>
<dbReference type="Gene3D" id="3.30.160.880">
    <property type="entry name" value="Cell division protein ZapA protomer, N-terminal domain"/>
    <property type="match status" value="1"/>
</dbReference>